<keyword evidence="2" id="KW-1185">Reference proteome</keyword>
<feature type="non-terminal residue" evidence="1">
    <location>
        <position position="163"/>
    </location>
</feature>
<name>A0ABN7WEZ3_GIGMA</name>
<comment type="caution">
    <text evidence="1">The sequence shown here is derived from an EMBL/GenBank/DDBJ whole genome shotgun (WGS) entry which is preliminary data.</text>
</comment>
<dbReference type="Proteomes" id="UP000789901">
    <property type="component" value="Unassembled WGS sequence"/>
</dbReference>
<gene>
    <name evidence="1" type="ORF">GMARGA_LOCUS30209</name>
</gene>
<dbReference type="EMBL" id="CAJVQB010042126">
    <property type="protein sequence ID" value="CAG8830124.1"/>
    <property type="molecule type" value="Genomic_DNA"/>
</dbReference>
<sequence length="163" mass="19672">MDLNQRIILDQNKQDGKEEKKQIVQLLRGKRFADIFYESNFAEQPTWKRKEAHTNEKNWEKYQAELNKELKRKLSKNIEKGTANKLLQKKKTSVVEEISYTDAENKKLRKDIWILGKWYRKLKKNKEREITVQEVEELNRFIEPLKNCWGLEIVEVVKQDYST</sequence>
<proteinExistence type="predicted"/>
<evidence type="ECO:0000313" key="2">
    <source>
        <dbReference type="Proteomes" id="UP000789901"/>
    </source>
</evidence>
<organism evidence="1 2">
    <name type="scientific">Gigaspora margarita</name>
    <dbReference type="NCBI Taxonomy" id="4874"/>
    <lineage>
        <taxon>Eukaryota</taxon>
        <taxon>Fungi</taxon>
        <taxon>Fungi incertae sedis</taxon>
        <taxon>Mucoromycota</taxon>
        <taxon>Glomeromycotina</taxon>
        <taxon>Glomeromycetes</taxon>
        <taxon>Diversisporales</taxon>
        <taxon>Gigasporaceae</taxon>
        <taxon>Gigaspora</taxon>
    </lineage>
</organism>
<accession>A0ABN7WEZ3</accession>
<evidence type="ECO:0000313" key="1">
    <source>
        <dbReference type="EMBL" id="CAG8830124.1"/>
    </source>
</evidence>
<protein>
    <submittedName>
        <fullName evidence="1">17334_t:CDS:1</fullName>
    </submittedName>
</protein>
<reference evidence="1 2" key="1">
    <citation type="submission" date="2021-06" db="EMBL/GenBank/DDBJ databases">
        <authorList>
            <person name="Kallberg Y."/>
            <person name="Tangrot J."/>
            <person name="Rosling A."/>
        </authorList>
    </citation>
    <scope>NUCLEOTIDE SEQUENCE [LARGE SCALE GENOMIC DNA]</scope>
    <source>
        <strain evidence="1 2">120-4 pot B 10/14</strain>
    </source>
</reference>